<sequence length="495" mass="52935">MDVSAARRKDRRNDGRRDVTSRFRNLAVAALTMVLALLFAPSVSADTYTDQLVNRFDARTHVVVDPGARPPLQNPDKLNQQILTSSWTWSSGPPIWVAAVSPAQSGVTTADAVHDAMLARNAEFSGVILVIDSRGYHVRAYNVPKAIADNVDRLMNQSAKDHRNDPYGATSAFVGKLASVNAAARGPVTTSPVAHQKHDDWAWLKVTLVIVGIGLVMAGLLWFAVGRNRKHRKNSEAREEIKQELIAATSSVSDLDNAVLTESGADVSAESLKANASLYDARNAYGKGDYGAARAHLRVVESTVAKANRKLDPRQPRPDVAAVTSVPADDRKQATVRTKDLDTGESVTINNNNYSTTAQPGYPYYYGGGYHNGMFFYPGYYPYAFWGPGWTWALADVLLMDALLDDHWGGSYERGFEAGRDSAFADANSYGYDGGQAAGYDSPPADVGFSGGDDAYSGGGDVGFDGGWDSGGGWDSSGSDFGGGSDSGGSGDFGF</sequence>
<keyword evidence="4" id="KW-1185">Reference proteome</keyword>
<accession>A0ABM7SGU8</accession>
<proteinExistence type="predicted"/>
<reference evidence="3 4" key="1">
    <citation type="submission" date="2021-07" db="EMBL/GenBank/DDBJ databases">
        <title>Complete genome sequence of nontuberculous Mycobacterium sp. TY59.</title>
        <authorList>
            <person name="Fukushima K."/>
        </authorList>
    </citation>
    <scope>NUCLEOTIDE SEQUENCE [LARGE SCALE GENOMIC DNA]</scope>
    <source>
        <strain evidence="3 4">TY59</strain>
    </source>
</reference>
<evidence type="ECO:0000313" key="4">
    <source>
        <dbReference type="Proteomes" id="UP000826012"/>
    </source>
</evidence>
<protein>
    <recommendedName>
        <fullName evidence="5">TPM domain-containing protein</fullName>
    </recommendedName>
</protein>
<feature type="transmembrane region" description="Helical" evidence="2">
    <location>
        <begin position="201"/>
        <end position="225"/>
    </location>
</feature>
<keyword evidence="2" id="KW-1133">Transmembrane helix</keyword>
<evidence type="ECO:0000256" key="1">
    <source>
        <dbReference type="SAM" id="MobiDB-lite"/>
    </source>
</evidence>
<feature type="region of interest" description="Disordered" evidence="1">
    <location>
        <begin position="469"/>
        <end position="495"/>
    </location>
</feature>
<keyword evidence="2" id="KW-0472">Membrane</keyword>
<name>A0ABM7SGU8_9MYCO</name>
<dbReference type="Proteomes" id="UP000826012">
    <property type="component" value="Chromosome"/>
</dbReference>
<organism evidence="3 4">
    <name type="scientific">Mycobacterium senriense</name>
    <dbReference type="NCBI Taxonomy" id="2775496"/>
    <lineage>
        <taxon>Bacteria</taxon>
        <taxon>Bacillati</taxon>
        <taxon>Actinomycetota</taxon>
        <taxon>Actinomycetes</taxon>
        <taxon>Mycobacteriales</taxon>
        <taxon>Mycobacteriaceae</taxon>
        <taxon>Mycobacterium</taxon>
        <taxon>Mycobacterium avium complex (MAC)</taxon>
    </lineage>
</organism>
<keyword evidence="2" id="KW-0812">Transmembrane</keyword>
<dbReference type="EMBL" id="AP024828">
    <property type="protein sequence ID" value="BCZ20254.1"/>
    <property type="molecule type" value="Genomic_DNA"/>
</dbReference>
<evidence type="ECO:0000256" key="2">
    <source>
        <dbReference type="SAM" id="Phobius"/>
    </source>
</evidence>
<gene>
    <name evidence="3" type="ORF">MTY59_01090</name>
</gene>
<evidence type="ECO:0000313" key="3">
    <source>
        <dbReference type="EMBL" id="BCZ20254.1"/>
    </source>
</evidence>
<reference evidence="3 4" key="2">
    <citation type="submission" date="2021-07" db="EMBL/GenBank/DDBJ databases">
        <authorList>
            <person name="Matsumoto Y."/>
            <person name="Motooka D."/>
            <person name="Nakamura S."/>
        </authorList>
    </citation>
    <scope>NUCLEOTIDE SEQUENCE [LARGE SCALE GENOMIC DNA]</scope>
    <source>
        <strain evidence="3 4">TY59</strain>
    </source>
</reference>
<evidence type="ECO:0008006" key="5">
    <source>
        <dbReference type="Google" id="ProtNLM"/>
    </source>
</evidence>